<gene>
    <name evidence="2" type="ORF">SCUCBS95973_009777</name>
</gene>
<feature type="region of interest" description="Disordered" evidence="1">
    <location>
        <begin position="1"/>
        <end position="75"/>
    </location>
</feature>
<name>A0ABP0CYC0_9PEZI</name>
<reference evidence="2 3" key="1">
    <citation type="submission" date="2024-01" db="EMBL/GenBank/DDBJ databases">
        <authorList>
            <person name="Allen C."/>
            <person name="Tagirdzhanova G."/>
        </authorList>
    </citation>
    <scope>NUCLEOTIDE SEQUENCE [LARGE SCALE GENOMIC DNA]</scope>
</reference>
<feature type="compositionally biased region" description="Low complexity" evidence="1">
    <location>
        <begin position="24"/>
        <end position="37"/>
    </location>
</feature>
<proteinExistence type="predicted"/>
<evidence type="ECO:0000256" key="1">
    <source>
        <dbReference type="SAM" id="MobiDB-lite"/>
    </source>
</evidence>
<feature type="compositionally biased region" description="Low complexity" evidence="1">
    <location>
        <begin position="189"/>
        <end position="203"/>
    </location>
</feature>
<organism evidence="2 3">
    <name type="scientific">Sporothrix curviconia</name>
    <dbReference type="NCBI Taxonomy" id="1260050"/>
    <lineage>
        <taxon>Eukaryota</taxon>
        <taxon>Fungi</taxon>
        <taxon>Dikarya</taxon>
        <taxon>Ascomycota</taxon>
        <taxon>Pezizomycotina</taxon>
        <taxon>Sordariomycetes</taxon>
        <taxon>Sordariomycetidae</taxon>
        <taxon>Ophiostomatales</taxon>
        <taxon>Ophiostomataceae</taxon>
        <taxon>Sporothrix</taxon>
    </lineage>
</organism>
<accession>A0ABP0CYC0</accession>
<keyword evidence="3" id="KW-1185">Reference proteome</keyword>
<evidence type="ECO:0000313" key="2">
    <source>
        <dbReference type="EMBL" id="CAK7236936.1"/>
    </source>
</evidence>
<dbReference type="EMBL" id="CAWUHB010000129">
    <property type="protein sequence ID" value="CAK7236936.1"/>
    <property type="molecule type" value="Genomic_DNA"/>
</dbReference>
<feature type="compositionally biased region" description="Polar residues" evidence="1">
    <location>
        <begin position="116"/>
        <end position="126"/>
    </location>
</feature>
<evidence type="ECO:0000313" key="3">
    <source>
        <dbReference type="Proteomes" id="UP001642405"/>
    </source>
</evidence>
<sequence length="251" mass="26998">MGLCFCSRPSMGMSPSDDEDRHSLPLSLSAMPAAPRPARLPRRGLEGSPILPRTPPRGLRMHDGASSPRPPSVHYPIPRIPDFEGLAENESDSDDELFQLARLRAAAGTIVPASPVLSTPARSSAGGTDGTGLSPLSSLINRIGNIGRTSPTRPPHPCPTPEAACSTEDLAAAAHRAEVRRLMLKMMQDELQSEQQRQQQLQQMHPPRTYKRSSMSTIKEDPGDVSGAELEPLHATVASLDSGGPRVPFER</sequence>
<dbReference type="Proteomes" id="UP001642405">
    <property type="component" value="Unassembled WGS sequence"/>
</dbReference>
<comment type="caution">
    <text evidence="2">The sequence shown here is derived from an EMBL/GenBank/DDBJ whole genome shotgun (WGS) entry which is preliminary data.</text>
</comment>
<feature type="region of interest" description="Disordered" evidence="1">
    <location>
        <begin position="116"/>
        <end position="135"/>
    </location>
</feature>
<feature type="non-terminal residue" evidence="2">
    <location>
        <position position="251"/>
    </location>
</feature>
<protein>
    <submittedName>
        <fullName evidence="2">Uncharacterized protein</fullName>
    </submittedName>
</protein>
<feature type="region of interest" description="Disordered" evidence="1">
    <location>
        <begin position="189"/>
        <end position="230"/>
    </location>
</feature>